<evidence type="ECO:0000313" key="2">
    <source>
        <dbReference type="Proteomes" id="UP000789366"/>
    </source>
</evidence>
<proteinExistence type="predicted"/>
<feature type="non-terminal residue" evidence="1">
    <location>
        <position position="69"/>
    </location>
</feature>
<gene>
    <name evidence="1" type="ORF">SPELUC_LOCUS17762</name>
</gene>
<keyword evidence="2" id="KW-1185">Reference proteome</keyword>
<accession>A0ACA9RL63</accession>
<dbReference type="Proteomes" id="UP000789366">
    <property type="component" value="Unassembled WGS sequence"/>
</dbReference>
<organism evidence="1 2">
    <name type="scientific">Cetraspora pellucida</name>
    <dbReference type="NCBI Taxonomy" id="1433469"/>
    <lineage>
        <taxon>Eukaryota</taxon>
        <taxon>Fungi</taxon>
        <taxon>Fungi incertae sedis</taxon>
        <taxon>Mucoromycota</taxon>
        <taxon>Glomeromycotina</taxon>
        <taxon>Glomeromycetes</taxon>
        <taxon>Diversisporales</taxon>
        <taxon>Gigasporaceae</taxon>
        <taxon>Cetraspora</taxon>
    </lineage>
</organism>
<feature type="non-terminal residue" evidence="1">
    <location>
        <position position="1"/>
    </location>
</feature>
<reference evidence="1" key="1">
    <citation type="submission" date="2021-06" db="EMBL/GenBank/DDBJ databases">
        <authorList>
            <person name="Kallberg Y."/>
            <person name="Tangrot J."/>
            <person name="Rosling A."/>
        </authorList>
    </citation>
    <scope>NUCLEOTIDE SEQUENCE</scope>
    <source>
        <strain evidence="1">28 12/20/2015</strain>
    </source>
</reference>
<name>A0ACA9RL63_9GLOM</name>
<evidence type="ECO:0000313" key="1">
    <source>
        <dbReference type="EMBL" id="CAG8797488.1"/>
    </source>
</evidence>
<dbReference type="EMBL" id="CAJVPW010075900">
    <property type="protein sequence ID" value="CAG8797488.1"/>
    <property type="molecule type" value="Genomic_DNA"/>
</dbReference>
<protein>
    <submittedName>
        <fullName evidence="1">2620_t:CDS:1</fullName>
    </submittedName>
</protein>
<comment type="caution">
    <text evidence="1">The sequence shown here is derived from an EMBL/GenBank/DDBJ whole genome shotgun (WGS) entry which is preliminary data.</text>
</comment>
<sequence length="69" mass="8317">GKKLEKIPDSFKCKFNENYIDKTTFEGKEVFETTEVGEYIFYRNSRIFDRYITSLVKECYHDDIDDDDN</sequence>